<accession>A0ABR1JMA3</accession>
<evidence type="ECO:0000256" key="1">
    <source>
        <dbReference type="ARBA" id="ARBA00000966"/>
    </source>
</evidence>
<dbReference type="Proteomes" id="UP001498398">
    <property type="component" value="Unassembled WGS sequence"/>
</dbReference>
<evidence type="ECO:0000256" key="2">
    <source>
        <dbReference type="ARBA" id="ARBA00006044"/>
    </source>
</evidence>
<dbReference type="SUPFAM" id="SSF57180">
    <property type="entry name" value="Cellulose-binding domain"/>
    <property type="match status" value="1"/>
</dbReference>
<dbReference type="SMART" id="SM00236">
    <property type="entry name" value="fCBD"/>
    <property type="match status" value="1"/>
</dbReference>
<dbReference type="SUPFAM" id="SSF49899">
    <property type="entry name" value="Concanavalin A-like lectins/glucanases"/>
    <property type="match status" value="1"/>
</dbReference>
<keyword evidence="15" id="KW-1185">Reference proteome</keyword>
<dbReference type="InterPro" id="IPR001722">
    <property type="entry name" value="Glyco_hydro_7"/>
</dbReference>
<dbReference type="InterPro" id="IPR037019">
    <property type="entry name" value="Glyco_hydro_7_sf"/>
</dbReference>
<evidence type="ECO:0000313" key="15">
    <source>
        <dbReference type="Proteomes" id="UP001498398"/>
    </source>
</evidence>
<dbReference type="PANTHER" id="PTHR33753:SF1">
    <property type="entry name" value="ENDO-BETA-1,4-GLUCANASE CELB"/>
    <property type="match status" value="1"/>
</dbReference>
<evidence type="ECO:0000256" key="12">
    <source>
        <dbReference type="SAM" id="SignalP"/>
    </source>
</evidence>
<evidence type="ECO:0000256" key="3">
    <source>
        <dbReference type="ARBA" id="ARBA00022729"/>
    </source>
</evidence>
<gene>
    <name evidence="14" type="ORF">VKT23_007546</name>
</gene>
<dbReference type="Pfam" id="PF00734">
    <property type="entry name" value="CBM_1"/>
    <property type="match status" value="1"/>
</dbReference>
<sequence length="468" mass="49382">MFHALAILLLASLTATQQIGKITPELEVHPPITFETCTTSGGCVTHKGGIVLDANYRWLHTASGETCNPSGFDTAICPDAKTCAQNCALEGADYDSAYGITTSGSAVTSRAIFSNGGSRVYLLDETGKYKDFQVLNQEVSFDVDMSHVPCAYNGALYFSEMPIDGGLSSTNKAGATYGTGYCDAQCPKSVNFLGGTTNVDGTLGSCCNEMDLWEANALVSQMTPHPCKITGEYLCTGSECDLGNLCDPYGCDVNIFRLGNQSFYGPGKIVDTNKPFTVVTQFITDDNTSTGTLSAIKRVYVQDGVVIPDAKINVNGLPAVNSITPELCTAKANVLGDSSFFNTFGGLAQMGKSFERGTVLVFSLWNDLTGGMTWLDGVLGDDPSAPGALRGPCTASDVKSDPSASVTFSNIKIGDLNSTFKQSTSAPAPSKPTQVQWGQCGGIGYTGPTTCASPYTCVYTNPYYSQCI</sequence>
<reference evidence="14 15" key="1">
    <citation type="submission" date="2024-01" db="EMBL/GenBank/DDBJ databases">
        <title>A draft genome for the cacao thread blight pathogen Marasmiellus scandens.</title>
        <authorList>
            <person name="Baruah I.K."/>
            <person name="Leung J."/>
            <person name="Bukari Y."/>
            <person name="Amoako-Attah I."/>
            <person name="Meinhardt L.W."/>
            <person name="Bailey B.A."/>
            <person name="Cohen S.P."/>
        </authorList>
    </citation>
    <scope>NUCLEOTIDE SEQUENCE [LARGE SCALE GENOMIC DNA]</scope>
    <source>
        <strain evidence="14 15">GH-19</strain>
    </source>
</reference>
<keyword evidence="8" id="KW-0119">Carbohydrate metabolism</keyword>
<evidence type="ECO:0000256" key="7">
    <source>
        <dbReference type="ARBA" id="ARBA00023180"/>
    </source>
</evidence>
<comment type="caution">
    <text evidence="14">The sequence shown here is derived from an EMBL/GenBank/DDBJ whole genome shotgun (WGS) entry which is preliminary data.</text>
</comment>
<keyword evidence="5 11" id="KW-0136">Cellulose degradation</keyword>
<feature type="domain" description="CBM1" evidence="13">
    <location>
        <begin position="432"/>
        <end position="468"/>
    </location>
</feature>
<keyword evidence="9 11" id="KW-0326">Glycosidase</keyword>
<dbReference type="InterPro" id="IPR013320">
    <property type="entry name" value="ConA-like_dom_sf"/>
</dbReference>
<evidence type="ECO:0000256" key="6">
    <source>
        <dbReference type="ARBA" id="ARBA00023157"/>
    </source>
</evidence>
<dbReference type="CDD" id="cd07999">
    <property type="entry name" value="GH7_CBH_EG"/>
    <property type="match status" value="1"/>
</dbReference>
<feature type="chain" id="PRO_5045635102" description="Glucanase" evidence="12">
    <location>
        <begin position="17"/>
        <end position="468"/>
    </location>
</feature>
<evidence type="ECO:0000256" key="9">
    <source>
        <dbReference type="ARBA" id="ARBA00023295"/>
    </source>
</evidence>
<name>A0ABR1JMA3_9AGAR</name>
<dbReference type="Pfam" id="PF00840">
    <property type="entry name" value="Glyco_hydro_7"/>
    <property type="match status" value="1"/>
</dbReference>
<dbReference type="EC" id="3.2.1.-" evidence="11"/>
<keyword evidence="3 12" id="KW-0732">Signal</keyword>
<evidence type="ECO:0000313" key="14">
    <source>
        <dbReference type="EMBL" id="KAK7462965.1"/>
    </source>
</evidence>
<feature type="signal peptide" evidence="12">
    <location>
        <begin position="1"/>
        <end position="16"/>
    </location>
</feature>
<organism evidence="14 15">
    <name type="scientific">Marasmiellus scandens</name>
    <dbReference type="NCBI Taxonomy" id="2682957"/>
    <lineage>
        <taxon>Eukaryota</taxon>
        <taxon>Fungi</taxon>
        <taxon>Dikarya</taxon>
        <taxon>Basidiomycota</taxon>
        <taxon>Agaricomycotina</taxon>
        <taxon>Agaricomycetes</taxon>
        <taxon>Agaricomycetidae</taxon>
        <taxon>Agaricales</taxon>
        <taxon>Marasmiineae</taxon>
        <taxon>Omphalotaceae</taxon>
        <taxon>Marasmiellus</taxon>
    </lineage>
</organism>
<keyword evidence="6" id="KW-1015">Disulfide bond</keyword>
<comment type="catalytic activity">
    <reaction evidence="1">
        <text>Endohydrolysis of (1-&gt;4)-beta-D-glucosidic linkages in cellulose, lichenin and cereal beta-D-glucans.</text>
        <dbReference type="EC" id="3.2.1.4"/>
    </reaction>
</comment>
<protein>
    <recommendedName>
        <fullName evidence="11">Glucanase</fullName>
        <ecNumber evidence="11">3.2.1.-</ecNumber>
    </recommendedName>
</protein>
<dbReference type="InterPro" id="IPR000254">
    <property type="entry name" value="CBD"/>
</dbReference>
<keyword evidence="10 11" id="KW-0624">Polysaccharide degradation</keyword>
<dbReference type="Gene3D" id="2.70.100.10">
    <property type="entry name" value="Glycoside hydrolase, family 7, domain"/>
    <property type="match status" value="1"/>
</dbReference>
<dbReference type="PANTHER" id="PTHR33753">
    <property type="entry name" value="1,4-BETA-D-GLUCAN CELLOBIOHYDROLASE B"/>
    <property type="match status" value="1"/>
</dbReference>
<evidence type="ECO:0000256" key="4">
    <source>
        <dbReference type="ARBA" id="ARBA00022801"/>
    </source>
</evidence>
<dbReference type="EMBL" id="JBANRG010000010">
    <property type="protein sequence ID" value="KAK7462965.1"/>
    <property type="molecule type" value="Genomic_DNA"/>
</dbReference>
<proteinExistence type="inferred from homology"/>
<evidence type="ECO:0000256" key="5">
    <source>
        <dbReference type="ARBA" id="ARBA00023001"/>
    </source>
</evidence>
<keyword evidence="4 11" id="KW-0378">Hydrolase</keyword>
<dbReference type="InterPro" id="IPR035971">
    <property type="entry name" value="CBD_sf"/>
</dbReference>
<dbReference type="PROSITE" id="PS51164">
    <property type="entry name" value="CBM1_2"/>
    <property type="match status" value="1"/>
</dbReference>
<evidence type="ECO:0000256" key="11">
    <source>
        <dbReference type="RuleBase" id="RU361164"/>
    </source>
</evidence>
<comment type="similarity">
    <text evidence="2 11">Belongs to the glycosyl hydrolase 7 (cellulase C) family.</text>
</comment>
<keyword evidence="7" id="KW-0325">Glycoprotein</keyword>
<evidence type="ECO:0000256" key="8">
    <source>
        <dbReference type="ARBA" id="ARBA00023277"/>
    </source>
</evidence>
<dbReference type="PROSITE" id="PS00562">
    <property type="entry name" value="CBM1_1"/>
    <property type="match status" value="1"/>
</dbReference>
<dbReference type="PRINTS" id="PR00734">
    <property type="entry name" value="GLHYDRLASE7"/>
</dbReference>
<evidence type="ECO:0000259" key="13">
    <source>
        <dbReference type="PROSITE" id="PS51164"/>
    </source>
</evidence>
<evidence type="ECO:0000256" key="10">
    <source>
        <dbReference type="ARBA" id="ARBA00023326"/>
    </source>
</evidence>